<keyword evidence="9 14" id="KW-0560">Oxidoreductase</keyword>
<dbReference type="AlphaFoldDB" id="A0A288D097"/>
<evidence type="ECO:0000256" key="5">
    <source>
        <dbReference type="ARBA" id="ARBA00022617"/>
    </source>
</evidence>
<evidence type="ECO:0000256" key="11">
    <source>
        <dbReference type="ARBA" id="ARBA00023033"/>
    </source>
</evidence>
<evidence type="ECO:0000256" key="4">
    <source>
        <dbReference type="ARBA" id="ARBA00010617"/>
    </source>
</evidence>
<dbReference type="SUPFAM" id="SSF48264">
    <property type="entry name" value="Cytochrome P450"/>
    <property type="match status" value="1"/>
</dbReference>
<evidence type="ECO:0000256" key="8">
    <source>
        <dbReference type="ARBA" id="ARBA00022848"/>
    </source>
</evidence>
<dbReference type="InterPro" id="IPR036396">
    <property type="entry name" value="Cyt_P450_sf"/>
</dbReference>
<evidence type="ECO:0000256" key="2">
    <source>
        <dbReference type="ARBA" id="ARBA00004174"/>
    </source>
</evidence>
<dbReference type="GO" id="GO:0020037">
    <property type="term" value="F:heme binding"/>
    <property type="evidence" value="ECO:0007669"/>
    <property type="project" value="InterPro"/>
</dbReference>
<dbReference type="PANTHER" id="PTHR24292">
    <property type="entry name" value="CYTOCHROME P450"/>
    <property type="match status" value="1"/>
</dbReference>
<dbReference type="InterPro" id="IPR017972">
    <property type="entry name" value="Cyt_P450_CS"/>
</dbReference>
<dbReference type="InterPro" id="IPR001128">
    <property type="entry name" value="Cyt_P450"/>
</dbReference>
<evidence type="ECO:0000256" key="14">
    <source>
        <dbReference type="RuleBase" id="RU000461"/>
    </source>
</evidence>
<evidence type="ECO:0000256" key="12">
    <source>
        <dbReference type="ARBA" id="ARBA00023136"/>
    </source>
</evidence>
<organism evidence="16">
    <name type="scientific">Locusta migratoria manilensis</name>
    <name type="common">Oriental migratory locust</name>
    <dbReference type="NCBI Taxonomy" id="229990"/>
    <lineage>
        <taxon>Eukaryota</taxon>
        <taxon>Metazoa</taxon>
        <taxon>Ecdysozoa</taxon>
        <taxon>Arthropoda</taxon>
        <taxon>Hexapoda</taxon>
        <taxon>Insecta</taxon>
        <taxon>Pterygota</taxon>
        <taxon>Neoptera</taxon>
        <taxon>Polyneoptera</taxon>
        <taxon>Orthoptera</taxon>
        <taxon>Caelifera</taxon>
        <taxon>Acrididea</taxon>
        <taxon>Acridomorpha</taxon>
        <taxon>Acridoidea</taxon>
        <taxon>Acrididae</taxon>
        <taxon>Oedipodinae</taxon>
        <taxon>Locusta</taxon>
    </lineage>
</organism>
<keyword evidence="11 14" id="KW-0503">Monooxygenase</keyword>
<keyword evidence="12 15" id="KW-0472">Membrane</keyword>
<dbReference type="EMBL" id="JN984154">
    <property type="protein sequence ID" value="AFR43485.1"/>
    <property type="molecule type" value="mRNA"/>
</dbReference>
<evidence type="ECO:0000256" key="13">
    <source>
        <dbReference type="PIRSR" id="PIRSR602401-1"/>
    </source>
</evidence>
<evidence type="ECO:0000313" key="16">
    <source>
        <dbReference type="EMBL" id="AFR43485.1"/>
    </source>
</evidence>
<keyword evidence="10 13" id="KW-0408">Iron</keyword>
<evidence type="ECO:0000256" key="1">
    <source>
        <dbReference type="ARBA" id="ARBA00001971"/>
    </source>
</evidence>
<feature type="binding site" description="axial binding residue" evidence="13">
    <location>
        <position position="462"/>
    </location>
    <ligand>
        <name>heme</name>
        <dbReference type="ChEBI" id="CHEBI:30413"/>
    </ligand>
    <ligandPart>
        <name>Fe</name>
        <dbReference type="ChEBI" id="CHEBI:18248"/>
    </ligandPart>
</feature>
<dbReference type="Gene3D" id="1.10.630.10">
    <property type="entry name" value="Cytochrome P450"/>
    <property type="match status" value="1"/>
</dbReference>
<dbReference type="PRINTS" id="PR00463">
    <property type="entry name" value="EP450I"/>
</dbReference>
<dbReference type="InterPro" id="IPR050476">
    <property type="entry name" value="Insect_CytP450_Detox"/>
</dbReference>
<comment type="cofactor">
    <cofactor evidence="1 13">
        <name>heme</name>
        <dbReference type="ChEBI" id="CHEBI:30413"/>
    </cofactor>
</comment>
<keyword evidence="7" id="KW-0256">Endoplasmic reticulum</keyword>
<keyword evidence="6 13" id="KW-0479">Metal-binding</keyword>
<dbReference type="InterPro" id="IPR002401">
    <property type="entry name" value="Cyt_P450_E_grp-I"/>
</dbReference>
<dbReference type="CDD" id="cd11056">
    <property type="entry name" value="CYP6-like"/>
    <property type="match status" value="1"/>
</dbReference>
<evidence type="ECO:0000256" key="10">
    <source>
        <dbReference type="ARBA" id="ARBA00023004"/>
    </source>
</evidence>
<dbReference type="PROSITE" id="PS00086">
    <property type="entry name" value="CYTOCHROME_P450"/>
    <property type="match status" value="1"/>
</dbReference>
<name>A0A288D097_LOCMI</name>
<dbReference type="GO" id="GO:0005789">
    <property type="term" value="C:endoplasmic reticulum membrane"/>
    <property type="evidence" value="ECO:0007669"/>
    <property type="project" value="UniProtKB-SubCell"/>
</dbReference>
<keyword evidence="15" id="KW-1133">Transmembrane helix</keyword>
<proteinExistence type="evidence at transcript level"/>
<sequence>MLAALQPWLGELAALAALLAAALYLWFSRRYAYWANRGVAHRPPTFPFGNIKQSVLGRTRFEFVVQDIYNELRGEKCFGMYGFSRPLIVLRDPDMIRLVLVKDFDAFNHRGVPYNEQEPLNHNLFFLTGAKWKRLRSKMTPTFTTGKLKMMCQRMQECGRELVEVLAEAASQGQVVEVRELSARYATDVIATVAFGVECNCQRNPEAEFRQWGRKVFEPTLKSRFAMLMRDFLPAVARLFRIGAGTEEVSQFFRNMVRETVEYREKNGVTRSDFMQLLIQLKNTGFVEDEKAAARPEQSKDADNWKLSLDDVAAQAFIFFVAGFETSSTTMSLALYELAINPDVQRRLQEELDATLHKNAGQLTYEAISEMPYLDKVVAETLRKYPPGSILVRKCMRQYQFPNGGPLIDEGITVVIPTYAMHHDPDYFPEPDRFDPERFSEEQKAKIPPYVYLPFGEGPRNCIGMRLGLLQTKIGLAYLMSKYEVQRCEHTKVPIKFSNVSFIPMPAGGVQLRLAKRA</sequence>
<dbReference type="PRINTS" id="PR00385">
    <property type="entry name" value="P450"/>
</dbReference>
<dbReference type="GO" id="GO:0004497">
    <property type="term" value="F:monooxygenase activity"/>
    <property type="evidence" value="ECO:0007669"/>
    <property type="project" value="UniProtKB-KW"/>
</dbReference>
<comment type="subcellular location">
    <subcellularLocation>
        <location evidence="3">Endoplasmic reticulum membrane</location>
        <topology evidence="3">Peripheral membrane protein</topology>
    </subcellularLocation>
    <subcellularLocation>
        <location evidence="2">Microsome membrane</location>
        <topology evidence="2">Peripheral membrane protein</topology>
    </subcellularLocation>
</comment>
<gene>
    <name evidence="16" type="primary">CYP6FF1</name>
</gene>
<evidence type="ECO:0000256" key="7">
    <source>
        <dbReference type="ARBA" id="ARBA00022824"/>
    </source>
</evidence>
<feature type="transmembrane region" description="Helical" evidence="15">
    <location>
        <begin position="6"/>
        <end position="27"/>
    </location>
</feature>
<dbReference type="Pfam" id="PF00067">
    <property type="entry name" value="p450"/>
    <property type="match status" value="1"/>
</dbReference>
<keyword evidence="8" id="KW-0492">Microsome</keyword>
<comment type="similarity">
    <text evidence="4 14">Belongs to the cytochrome P450 family.</text>
</comment>
<dbReference type="GO" id="GO:0016705">
    <property type="term" value="F:oxidoreductase activity, acting on paired donors, with incorporation or reduction of molecular oxygen"/>
    <property type="evidence" value="ECO:0007669"/>
    <property type="project" value="InterPro"/>
</dbReference>
<dbReference type="PANTHER" id="PTHR24292:SF54">
    <property type="entry name" value="CYP9F3-RELATED"/>
    <property type="match status" value="1"/>
</dbReference>
<keyword evidence="15" id="KW-0812">Transmembrane</keyword>
<reference evidence="16" key="1">
    <citation type="submission" date="2011-10" db="EMBL/GenBank/DDBJ databases">
        <title>Molecular Characterization of Cytochrome P450s in Oriental Migratory Locust, Locusta migratoria manilensis (Meyen).</title>
        <authorList>
            <person name="Guo Y."/>
            <person name="Ma E."/>
            <person name="Zhang J."/>
            <person name="Zhu K."/>
        </authorList>
    </citation>
    <scope>NUCLEOTIDE SEQUENCE</scope>
</reference>
<accession>A0A288D097</accession>
<evidence type="ECO:0000256" key="6">
    <source>
        <dbReference type="ARBA" id="ARBA00022723"/>
    </source>
</evidence>
<dbReference type="GO" id="GO:0005506">
    <property type="term" value="F:iron ion binding"/>
    <property type="evidence" value="ECO:0007669"/>
    <property type="project" value="InterPro"/>
</dbReference>
<dbReference type="FunFam" id="1.10.630.10:FF:000042">
    <property type="entry name" value="Cytochrome P450"/>
    <property type="match status" value="1"/>
</dbReference>
<evidence type="ECO:0000256" key="15">
    <source>
        <dbReference type="SAM" id="Phobius"/>
    </source>
</evidence>
<evidence type="ECO:0000256" key="9">
    <source>
        <dbReference type="ARBA" id="ARBA00023002"/>
    </source>
</evidence>
<keyword evidence="5 13" id="KW-0349">Heme</keyword>
<evidence type="ECO:0000256" key="3">
    <source>
        <dbReference type="ARBA" id="ARBA00004406"/>
    </source>
</evidence>
<protein>
    <submittedName>
        <fullName evidence="16">Cytochrome P450</fullName>
    </submittedName>
</protein>